<keyword evidence="4" id="KW-0902">Two-component regulatory system</keyword>
<evidence type="ECO:0000256" key="1">
    <source>
        <dbReference type="ARBA" id="ARBA00000085"/>
    </source>
</evidence>
<evidence type="ECO:0000256" key="4">
    <source>
        <dbReference type="ARBA" id="ARBA00023012"/>
    </source>
</evidence>
<dbReference type="SMART" id="SM00448">
    <property type="entry name" value="REC"/>
    <property type="match status" value="1"/>
</dbReference>
<dbReference type="InterPro" id="IPR036890">
    <property type="entry name" value="HATPase_C_sf"/>
</dbReference>
<comment type="catalytic activity">
    <reaction evidence="1">
        <text>ATP + protein L-histidine = ADP + protein N-phospho-L-histidine.</text>
        <dbReference type="EC" id="2.7.13.3"/>
    </reaction>
</comment>
<dbReference type="NCBIfam" id="TIGR00229">
    <property type="entry name" value="sensory_box"/>
    <property type="match status" value="1"/>
</dbReference>
<name>A0A0P1FAD3_9RHOB</name>
<keyword evidence="11" id="KW-0418">Kinase</keyword>
<dbReference type="Pfam" id="PF13426">
    <property type="entry name" value="PAS_9"/>
    <property type="match status" value="1"/>
</dbReference>
<dbReference type="FunFam" id="3.30.565.10:FF:000010">
    <property type="entry name" value="Sensor histidine kinase RcsC"/>
    <property type="match status" value="1"/>
</dbReference>
<dbReference type="SUPFAM" id="SSF52172">
    <property type="entry name" value="CheY-like"/>
    <property type="match status" value="1"/>
</dbReference>
<dbReference type="InterPro" id="IPR004358">
    <property type="entry name" value="Sig_transdc_His_kin-like_C"/>
</dbReference>
<dbReference type="SMART" id="SM00387">
    <property type="entry name" value="HATPase_c"/>
    <property type="match status" value="1"/>
</dbReference>
<dbReference type="SUPFAM" id="SSF47384">
    <property type="entry name" value="Homodimeric domain of signal transducing histidine kinase"/>
    <property type="match status" value="1"/>
</dbReference>
<keyword evidence="11" id="KW-0808">Transferase</keyword>
<keyword evidence="12" id="KW-1185">Reference proteome</keyword>
<reference evidence="11 13" key="2">
    <citation type="submission" date="2015-09" db="EMBL/GenBank/DDBJ databases">
        <authorList>
            <consortium name="Swine Surveillance"/>
        </authorList>
    </citation>
    <scope>NUCLEOTIDE SEQUENCE [LARGE SCALE GENOMIC DNA]</scope>
    <source>
        <strain evidence="11 13">5120</strain>
    </source>
</reference>
<dbReference type="CDD" id="cd16922">
    <property type="entry name" value="HATPase_EvgS-ArcB-TorS-like"/>
    <property type="match status" value="1"/>
</dbReference>
<dbReference type="InterPro" id="IPR001789">
    <property type="entry name" value="Sig_transdc_resp-reg_receiver"/>
</dbReference>
<dbReference type="Pfam" id="PF02518">
    <property type="entry name" value="HATPase_c"/>
    <property type="match status" value="1"/>
</dbReference>
<dbReference type="Gene3D" id="3.30.450.20">
    <property type="entry name" value="PAS domain"/>
    <property type="match status" value="1"/>
</dbReference>
<keyword evidence="6" id="KW-0812">Transmembrane</keyword>
<evidence type="ECO:0000313" key="13">
    <source>
        <dbReference type="Proteomes" id="UP000051887"/>
    </source>
</evidence>
<sequence>MSRRRRLLNGSVYLLAIIALVAGYLVVSDILRRHYADSLSALLQSNLQNSERAVERWVDTRTSEVLAHANDPMLLAAVEELMPLKGDIDALLYSDAQRRLRTFFGSFLYLQHVNGYFLIAPDGTSLASSRDGNIGTPNLLLEQPKMFERLLQGETLLTRMTRSDVQLSGSDDIRENVTNFAATPLRNYDGSVVAILALRLFPQQELFQLLNFVESSAHLHTYAFGAQGALLSHVNEIEALEAAGHWQKGRDHLLLEPPGTQSDSALPERMILPVRRALQGSNGSDIHGYTNYAGDKVVGAWHYFEDLGFGIVIEQPYEDAYGLANTFQTLTIVAFSIGLIVVTLIFLWMLEAGKRIDAHRKRLLATMKATRDVNFQVNSDGIIHNVNDALRPVFGLERRSGIGHSVSRFLDLGENELLQLTGSGLRKLANQTQEQVLRCTGIRDDGSMFPIGIRVEPLSTIGKAPVEFLIVAHDYSDIDRRENELREALQRAESGSRTKSSFLSTISHELRSPLISVIAALELLTERASSTEDRNLLDSSQRSAQLLLGIIDDILDFSRMEADKLELSRQPISLEAVQSDVIEMLRWQAWNNDVDLIPYCDPALPLVQADGLRLRQILLNLTSNAIKFSAQMRHPGRVSVAIRARESSTDMLDVTLTVRDNGIGMTQDTMEQIFQPFTQADGSIRRKYGGTGLGLTISDRLIKMMDGHISVMSDPGDGTRFEVKLQLRRAEKLAEPVPSLAGCNILISAADSEVADTLARYARAAGAKVALADDPSVGTQGFDANLLVLQSVGAAEAARLLDSLGPIPVLQIRSNGRELPPAVQGQSTIAMTSLLPADVVNELAALHRGTTAPADSASIPQSRVLLIEDDEMTREITLRMLKQLGIVADAVINGQEGLELWRSGQYALLLSDCHMPIMDGFQMAARIRDEEGERNLPKTPIIAVSADLTMEVERLCVDCEIDEYVPKPLTPAKLRAILQTHIRNGKGQGQLDS</sequence>
<dbReference type="SMART" id="SM00388">
    <property type="entry name" value="HisKA"/>
    <property type="match status" value="1"/>
</dbReference>
<keyword evidence="6" id="KW-1133">Transmembrane helix</keyword>
<dbReference type="Pfam" id="PF00072">
    <property type="entry name" value="Response_reg"/>
    <property type="match status" value="1"/>
</dbReference>
<dbReference type="Gene3D" id="3.30.565.10">
    <property type="entry name" value="Histidine kinase-like ATPase, C-terminal domain"/>
    <property type="match status" value="1"/>
</dbReference>
<dbReference type="InterPro" id="IPR003594">
    <property type="entry name" value="HATPase_dom"/>
</dbReference>
<evidence type="ECO:0000313" key="10">
    <source>
        <dbReference type="EMBL" id="CUH65015.1"/>
    </source>
</evidence>
<evidence type="ECO:0000259" key="9">
    <source>
        <dbReference type="PROSITE" id="PS50112"/>
    </source>
</evidence>
<evidence type="ECO:0000313" key="11">
    <source>
        <dbReference type="EMBL" id="CUH71143.1"/>
    </source>
</evidence>
<evidence type="ECO:0000256" key="3">
    <source>
        <dbReference type="ARBA" id="ARBA00022553"/>
    </source>
</evidence>
<evidence type="ECO:0000256" key="2">
    <source>
        <dbReference type="ARBA" id="ARBA00012438"/>
    </source>
</evidence>
<dbReference type="Gene3D" id="1.10.287.130">
    <property type="match status" value="1"/>
</dbReference>
<feature type="domain" description="Response regulatory" evidence="8">
    <location>
        <begin position="863"/>
        <end position="982"/>
    </location>
</feature>
<dbReference type="Gene3D" id="3.40.50.2300">
    <property type="match status" value="1"/>
</dbReference>
<dbReference type="Proteomes" id="UP000051086">
    <property type="component" value="Unassembled WGS sequence"/>
</dbReference>
<dbReference type="Pfam" id="PF00512">
    <property type="entry name" value="HisKA"/>
    <property type="match status" value="1"/>
</dbReference>
<evidence type="ECO:0000259" key="7">
    <source>
        <dbReference type="PROSITE" id="PS50109"/>
    </source>
</evidence>
<feature type="modified residue" description="4-aspartylphosphate" evidence="5">
    <location>
        <position position="912"/>
    </location>
</feature>
<dbReference type="PRINTS" id="PR00344">
    <property type="entry name" value="BCTRLSENSOR"/>
</dbReference>
<accession>A0A0P1FAD3</accession>
<dbReference type="InterPro" id="IPR005467">
    <property type="entry name" value="His_kinase_dom"/>
</dbReference>
<evidence type="ECO:0000256" key="6">
    <source>
        <dbReference type="SAM" id="Phobius"/>
    </source>
</evidence>
<dbReference type="InterPro" id="IPR000014">
    <property type="entry name" value="PAS"/>
</dbReference>
<feature type="domain" description="PAS" evidence="9">
    <location>
        <begin position="359"/>
        <end position="412"/>
    </location>
</feature>
<dbReference type="CDD" id="cd00082">
    <property type="entry name" value="HisKA"/>
    <property type="match status" value="1"/>
</dbReference>
<dbReference type="SUPFAM" id="SSF55874">
    <property type="entry name" value="ATPase domain of HSP90 chaperone/DNA topoisomerase II/histidine kinase"/>
    <property type="match status" value="1"/>
</dbReference>
<dbReference type="EC" id="2.7.13.3" evidence="2"/>
<dbReference type="Proteomes" id="UP000051887">
    <property type="component" value="Unassembled WGS sequence"/>
</dbReference>
<keyword evidence="6" id="KW-0472">Membrane</keyword>
<dbReference type="EMBL" id="CYSB01000023">
    <property type="protein sequence ID" value="CUH65015.1"/>
    <property type="molecule type" value="Genomic_DNA"/>
</dbReference>
<dbReference type="PROSITE" id="PS50110">
    <property type="entry name" value="RESPONSE_REGULATORY"/>
    <property type="match status" value="1"/>
</dbReference>
<dbReference type="InterPro" id="IPR035965">
    <property type="entry name" value="PAS-like_dom_sf"/>
</dbReference>
<keyword evidence="3 5" id="KW-0597">Phosphoprotein</keyword>
<dbReference type="PROSITE" id="PS50112">
    <property type="entry name" value="PAS"/>
    <property type="match status" value="1"/>
</dbReference>
<dbReference type="CDD" id="cd00130">
    <property type="entry name" value="PAS"/>
    <property type="match status" value="1"/>
</dbReference>
<feature type="domain" description="Histidine kinase" evidence="7">
    <location>
        <begin position="505"/>
        <end position="729"/>
    </location>
</feature>
<dbReference type="CDD" id="cd17546">
    <property type="entry name" value="REC_hyHK_CKI1_RcsC-like"/>
    <property type="match status" value="1"/>
</dbReference>
<feature type="transmembrane region" description="Helical" evidence="6">
    <location>
        <begin position="330"/>
        <end position="350"/>
    </location>
</feature>
<dbReference type="GO" id="GO:0000155">
    <property type="term" value="F:phosphorelay sensor kinase activity"/>
    <property type="evidence" value="ECO:0007669"/>
    <property type="project" value="InterPro"/>
</dbReference>
<dbReference type="EMBL" id="CYSC01000016">
    <property type="protein sequence ID" value="CUH71143.1"/>
    <property type="molecule type" value="Genomic_DNA"/>
</dbReference>
<evidence type="ECO:0000313" key="12">
    <source>
        <dbReference type="Proteomes" id="UP000051086"/>
    </source>
</evidence>
<dbReference type="PANTHER" id="PTHR45339:SF1">
    <property type="entry name" value="HYBRID SIGNAL TRANSDUCTION HISTIDINE KINASE J"/>
    <property type="match status" value="1"/>
</dbReference>
<dbReference type="PANTHER" id="PTHR45339">
    <property type="entry name" value="HYBRID SIGNAL TRANSDUCTION HISTIDINE KINASE J"/>
    <property type="match status" value="1"/>
</dbReference>
<protein>
    <recommendedName>
        <fullName evidence="2">histidine kinase</fullName>
        <ecNumber evidence="2">2.7.13.3</ecNumber>
    </recommendedName>
</protein>
<dbReference type="InterPro" id="IPR036097">
    <property type="entry name" value="HisK_dim/P_sf"/>
</dbReference>
<evidence type="ECO:0000259" key="8">
    <source>
        <dbReference type="PROSITE" id="PS50110"/>
    </source>
</evidence>
<dbReference type="InterPro" id="IPR003661">
    <property type="entry name" value="HisK_dim/P_dom"/>
</dbReference>
<dbReference type="RefSeq" id="WP_058242459.1">
    <property type="nucleotide sequence ID" value="NZ_CYSB01000023.1"/>
</dbReference>
<reference evidence="10 12" key="1">
    <citation type="submission" date="2015-09" db="EMBL/GenBank/DDBJ databases">
        <authorList>
            <person name="Rodrigo-Torres L."/>
            <person name="Arahal D.R."/>
        </authorList>
    </citation>
    <scope>NUCLEOTIDE SEQUENCE [LARGE SCALE GENOMIC DNA]</scope>
    <source>
        <strain evidence="10 12">CECT 5118</strain>
    </source>
</reference>
<dbReference type="OrthoDB" id="7179697at2"/>
<dbReference type="PROSITE" id="PS50109">
    <property type="entry name" value="HIS_KIN"/>
    <property type="match status" value="1"/>
</dbReference>
<dbReference type="InterPro" id="IPR011006">
    <property type="entry name" value="CheY-like_superfamily"/>
</dbReference>
<dbReference type="SUPFAM" id="SSF55785">
    <property type="entry name" value="PYP-like sensor domain (PAS domain)"/>
    <property type="match status" value="1"/>
</dbReference>
<gene>
    <name evidence="11" type="primary">rcsC_2</name>
    <name evidence="10" type="synonym">rcsC_1</name>
    <name evidence="10" type="ORF">TL5118_01111</name>
    <name evidence="11" type="ORF">TL5120_00924</name>
</gene>
<proteinExistence type="predicted"/>
<feature type="transmembrane region" description="Helical" evidence="6">
    <location>
        <begin position="12"/>
        <end position="31"/>
    </location>
</feature>
<organism evidence="11 13">
    <name type="scientific">Thalassovita autumnalis</name>
    <dbReference type="NCBI Taxonomy" id="2072972"/>
    <lineage>
        <taxon>Bacteria</taxon>
        <taxon>Pseudomonadati</taxon>
        <taxon>Pseudomonadota</taxon>
        <taxon>Alphaproteobacteria</taxon>
        <taxon>Rhodobacterales</taxon>
        <taxon>Roseobacteraceae</taxon>
        <taxon>Thalassovita</taxon>
    </lineage>
</organism>
<evidence type="ECO:0000256" key="5">
    <source>
        <dbReference type="PROSITE-ProRule" id="PRU00169"/>
    </source>
</evidence>
<dbReference type="AlphaFoldDB" id="A0A0P1FAD3"/>